<dbReference type="EMBL" id="JBITGY010000013">
    <property type="protein sequence ID" value="MFI6504093.1"/>
    <property type="molecule type" value="Genomic_DNA"/>
</dbReference>
<name>A0ABW7Z9G0_9ACTN</name>
<dbReference type="Proteomes" id="UP001612741">
    <property type="component" value="Unassembled WGS sequence"/>
</dbReference>
<accession>A0ABW7Z9G0</accession>
<organism evidence="2 3">
    <name type="scientific">Nonomuraea typhae</name>
    <dbReference type="NCBI Taxonomy" id="2603600"/>
    <lineage>
        <taxon>Bacteria</taxon>
        <taxon>Bacillati</taxon>
        <taxon>Actinomycetota</taxon>
        <taxon>Actinomycetes</taxon>
        <taxon>Streptosporangiales</taxon>
        <taxon>Streptosporangiaceae</taxon>
        <taxon>Nonomuraea</taxon>
    </lineage>
</organism>
<comment type="caution">
    <text evidence="2">The sequence shown here is derived from an EMBL/GenBank/DDBJ whole genome shotgun (WGS) entry which is preliminary data.</text>
</comment>
<reference evidence="2 3" key="1">
    <citation type="submission" date="2024-10" db="EMBL/GenBank/DDBJ databases">
        <title>The Natural Products Discovery Center: Release of the First 8490 Sequenced Strains for Exploring Actinobacteria Biosynthetic Diversity.</title>
        <authorList>
            <person name="Kalkreuter E."/>
            <person name="Kautsar S.A."/>
            <person name="Yang D."/>
            <person name="Bader C.D."/>
            <person name="Teijaro C.N."/>
            <person name="Fluegel L."/>
            <person name="Davis C.M."/>
            <person name="Simpson J.R."/>
            <person name="Lauterbach L."/>
            <person name="Steele A.D."/>
            <person name="Gui C."/>
            <person name="Meng S."/>
            <person name="Li G."/>
            <person name="Viehrig K."/>
            <person name="Ye F."/>
            <person name="Su P."/>
            <person name="Kiefer A.F."/>
            <person name="Nichols A."/>
            <person name="Cepeda A.J."/>
            <person name="Yan W."/>
            <person name="Fan B."/>
            <person name="Jiang Y."/>
            <person name="Adhikari A."/>
            <person name="Zheng C.-J."/>
            <person name="Schuster L."/>
            <person name="Cowan T.M."/>
            <person name="Smanski M.J."/>
            <person name="Chevrette M.G."/>
            <person name="De Carvalho L.P.S."/>
            <person name="Shen B."/>
        </authorList>
    </citation>
    <scope>NUCLEOTIDE SEQUENCE [LARGE SCALE GENOMIC DNA]</scope>
    <source>
        <strain evidence="2 3">NPDC050545</strain>
    </source>
</reference>
<gene>
    <name evidence="2" type="ORF">ACIBG2_42375</name>
</gene>
<keyword evidence="3" id="KW-1185">Reference proteome</keyword>
<dbReference type="RefSeq" id="WP_397089850.1">
    <property type="nucleotide sequence ID" value="NZ_JBITGY010000013.1"/>
</dbReference>
<evidence type="ECO:0000313" key="3">
    <source>
        <dbReference type="Proteomes" id="UP001612741"/>
    </source>
</evidence>
<feature type="transmembrane region" description="Helical" evidence="1">
    <location>
        <begin position="57"/>
        <end position="78"/>
    </location>
</feature>
<proteinExistence type="predicted"/>
<feature type="transmembrane region" description="Helical" evidence="1">
    <location>
        <begin position="84"/>
        <end position="106"/>
    </location>
</feature>
<keyword evidence="1" id="KW-0472">Membrane</keyword>
<keyword evidence="1" id="KW-1133">Transmembrane helix</keyword>
<sequence>MVRDFYATLAQVLPVLLLAFVWDSGYLARLRGQERRRRRDDPVRGVRFWTKGRVRAYALLVSTAILADLGLCVLVLAGLVEDGWIVRALALTGLGLALVTLLTRVVSDIVAATRATDPAPAENAGAPGPHR</sequence>
<protein>
    <submittedName>
        <fullName evidence="2">Uncharacterized protein</fullName>
    </submittedName>
</protein>
<evidence type="ECO:0000256" key="1">
    <source>
        <dbReference type="SAM" id="Phobius"/>
    </source>
</evidence>
<evidence type="ECO:0000313" key="2">
    <source>
        <dbReference type="EMBL" id="MFI6504093.1"/>
    </source>
</evidence>
<keyword evidence="1" id="KW-0812">Transmembrane</keyword>
<feature type="transmembrane region" description="Helical" evidence="1">
    <location>
        <begin position="6"/>
        <end position="28"/>
    </location>
</feature>